<dbReference type="EMBL" id="JAXUIC010000003">
    <property type="protein sequence ID" value="KAK4596674.1"/>
    <property type="molecule type" value="Genomic_DNA"/>
</dbReference>
<evidence type="ECO:0008006" key="3">
    <source>
        <dbReference type="Google" id="ProtNLM"/>
    </source>
</evidence>
<sequence>MFNENVDGSCPLCNSALETSHHLFTVCLIAKSLWFRSHWSVRIDSLAFGSISDFANFHLSPPFLVNQCLGQKEDFLLYGSILCDMVWKQRNQALFGDSTLNIDGVSTKISCLFFEHKNSVKL</sequence>
<name>A0AAN7FSV5_QUERU</name>
<keyword evidence="2" id="KW-1185">Reference proteome</keyword>
<gene>
    <name evidence="1" type="ORF">RGQ29_014627</name>
</gene>
<protein>
    <recommendedName>
        <fullName evidence="3">Reverse transcriptase zinc-binding domain-containing protein</fullName>
    </recommendedName>
</protein>
<dbReference type="Proteomes" id="UP001324115">
    <property type="component" value="Unassembled WGS sequence"/>
</dbReference>
<evidence type="ECO:0000313" key="1">
    <source>
        <dbReference type="EMBL" id="KAK4596674.1"/>
    </source>
</evidence>
<accession>A0AAN7FSV5</accession>
<comment type="caution">
    <text evidence="1">The sequence shown here is derived from an EMBL/GenBank/DDBJ whole genome shotgun (WGS) entry which is preliminary data.</text>
</comment>
<dbReference type="AlphaFoldDB" id="A0AAN7FSV5"/>
<organism evidence="1 2">
    <name type="scientific">Quercus rubra</name>
    <name type="common">Northern red oak</name>
    <name type="synonym">Quercus borealis</name>
    <dbReference type="NCBI Taxonomy" id="3512"/>
    <lineage>
        <taxon>Eukaryota</taxon>
        <taxon>Viridiplantae</taxon>
        <taxon>Streptophyta</taxon>
        <taxon>Embryophyta</taxon>
        <taxon>Tracheophyta</taxon>
        <taxon>Spermatophyta</taxon>
        <taxon>Magnoliopsida</taxon>
        <taxon>eudicotyledons</taxon>
        <taxon>Gunneridae</taxon>
        <taxon>Pentapetalae</taxon>
        <taxon>rosids</taxon>
        <taxon>fabids</taxon>
        <taxon>Fagales</taxon>
        <taxon>Fagaceae</taxon>
        <taxon>Quercus</taxon>
    </lineage>
</organism>
<proteinExistence type="predicted"/>
<reference evidence="1 2" key="1">
    <citation type="journal article" date="2023" name="G3 (Bethesda)">
        <title>A haplotype-resolved chromosome-scale genome for Quercus rubra L. provides insights into the genetics of adaptive traits for red oak species.</title>
        <authorList>
            <person name="Kapoor B."/>
            <person name="Jenkins J."/>
            <person name="Schmutz J."/>
            <person name="Zhebentyayeva T."/>
            <person name="Kuelheim C."/>
            <person name="Coggeshall M."/>
            <person name="Heim C."/>
            <person name="Lasky J.R."/>
            <person name="Leites L."/>
            <person name="Islam-Faridi N."/>
            <person name="Romero-Severson J."/>
            <person name="DeLeo V.L."/>
            <person name="Lucas S.M."/>
            <person name="Lazic D."/>
            <person name="Gailing O."/>
            <person name="Carlson J."/>
            <person name="Staton M."/>
        </authorList>
    </citation>
    <scope>NUCLEOTIDE SEQUENCE [LARGE SCALE GENOMIC DNA]</scope>
    <source>
        <strain evidence="1">Pseudo-F2</strain>
    </source>
</reference>
<evidence type="ECO:0000313" key="2">
    <source>
        <dbReference type="Proteomes" id="UP001324115"/>
    </source>
</evidence>